<dbReference type="KEGG" id="cpho:CPHO_06105"/>
<name>A0A1L7D3E7_9CORY</name>
<feature type="domain" description="WYL" evidence="1">
    <location>
        <begin position="147"/>
        <end position="213"/>
    </location>
</feature>
<dbReference type="PANTHER" id="PTHR34580:SF1">
    <property type="entry name" value="PROTEIN PAFC"/>
    <property type="match status" value="1"/>
</dbReference>
<evidence type="ECO:0000259" key="1">
    <source>
        <dbReference type="Pfam" id="PF13280"/>
    </source>
</evidence>
<proteinExistence type="predicted"/>
<reference evidence="4 5" key="1">
    <citation type="submission" date="2014-08" db="EMBL/GenBank/DDBJ databases">
        <title>Complete genome sequence of Corynebacterium phocae M408/89/1(T)(=DSM 44612(T)), isolated from the common seal (Phoca vitulina).</title>
        <authorList>
            <person name="Ruckert C."/>
            <person name="Albersmeier A."/>
            <person name="Winkler A."/>
            <person name="Kalinowski J."/>
        </authorList>
    </citation>
    <scope>NUCLEOTIDE SEQUENCE [LARGE SCALE GENOMIC DNA]</scope>
    <source>
        <strain evidence="4 5">M408/89/1</strain>
    </source>
</reference>
<protein>
    <recommendedName>
        <fullName evidence="6">WYL domain-containing protein</fullName>
    </recommendedName>
</protein>
<keyword evidence="5" id="KW-1185">Reference proteome</keyword>
<dbReference type="OrthoDB" id="5174471at2"/>
<evidence type="ECO:0008006" key="6">
    <source>
        <dbReference type="Google" id="ProtNLM"/>
    </source>
</evidence>
<accession>A0A1L7D3E7</accession>
<organism evidence="4 5">
    <name type="scientific">Corynebacterium phocae</name>
    <dbReference type="NCBI Taxonomy" id="161895"/>
    <lineage>
        <taxon>Bacteria</taxon>
        <taxon>Bacillati</taxon>
        <taxon>Actinomycetota</taxon>
        <taxon>Actinomycetes</taxon>
        <taxon>Mycobacteriales</taxon>
        <taxon>Corynebacteriaceae</taxon>
        <taxon>Corynebacterium</taxon>
    </lineage>
</organism>
<dbReference type="InterPro" id="IPR051534">
    <property type="entry name" value="CBASS_pafABC_assoc_protein"/>
</dbReference>
<dbReference type="STRING" id="161895.CPHO_06105"/>
<dbReference type="PIRSF" id="PIRSF016838">
    <property type="entry name" value="PafC"/>
    <property type="match status" value="1"/>
</dbReference>
<dbReference type="Pfam" id="PF13280">
    <property type="entry name" value="WYL"/>
    <property type="match status" value="1"/>
</dbReference>
<evidence type="ECO:0000259" key="2">
    <source>
        <dbReference type="Pfam" id="PF19187"/>
    </source>
</evidence>
<dbReference type="Pfam" id="PF19187">
    <property type="entry name" value="HTH_PafC"/>
    <property type="match status" value="1"/>
</dbReference>
<dbReference type="PANTHER" id="PTHR34580">
    <property type="match status" value="1"/>
</dbReference>
<dbReference type="InterPro" id="IPR043839">
    <property type="entry name" value="PafC_HTH"/>
</dbReference>
<dbReference type="InterPro" id="IPR026881">
    <property type="entry name" value="WYL_dom"/>
</dbReference>
<evidence type="ECO:0000313" key="4">
    <source>
        <dbReference type="EMBL" id="APT92531.1"/>
    </source>
</evidence>
<dbReference type="InterPro" id="IPR057727">
    <property type="entry name" value="WCX_dom"/>
</dbReference>
<feature type="domain" description="WCX" evidence="3">
    <location>
        <begin position="240"/>
        <end position="312"/>
    </location>
</feature>
<dbReference type="Proteomes" id="UP000185491">
    <property type="component" value="Chromosome"/>
</dbReference>
<sequence length="317" mass="35595">MAVSPQKLEDLVRWLNLVPYFSTHSDFSLMEAAQDLGINAKELRDVMQTLTCLGVGKFHGELFDMEVEYRGVNIIDDLGLNEPLRLTPTEASTYLLTLEALEEMPGLVDAEAVVSAAAKLRGIMDKKALAIYDSLAKPDPRHVELRSTISRALEEGVQIEIKYWSARSDKTSVRVVSPHSVFIREDDVYLRAWQDDIAQWRTFRVDRILDIQVLPEKSTAPALDPVLDADDPFGFTDPRRAELSVHPEFTWLAEHYDIDFGEPREDGFLTATMPIGSEEWFIRFALGQADRLTVIGPQTLVEAVARAARSAAASYTK</sequence>
<dbReference type="PROSITE" id="PS52050">
    <property type="entry name" value="WYL"/>
    <property type="match status" value="1"/>
</dbReference>
<evidence type="ECO:0000259" key="3">
    <source>
        <dbReference type="Pfam" id="PF25583"/>
    </source>
</evidence>
<dbReference type="AlphaFoldDB" id="A0A1L7D3E7"/>
<gene>
    <name evidence="4" type="ORF">CPHO_06105</name>
</gene>
<dbReference type="Pfam" id="PF25583">
    <property type="entry name" value="WCX"/>
    <property type="match status" value="1"/>
</dbReference>
<dbReference type="InterPro" id="IPR028349">
    <property type="entry name" value="PafC-like"/>
</dbReference>
<dbReference type="RefSeq" id="WP_075734096.1">
    <property type="nucleotide sequence ID" value="NZ_CP009249.1"/>
</dbReference>
<evidence type="ECO:0000313" key="5">
    <source>
        <dbReference type="Proteomes" id="UP000185491"/>
    </source>
</evidence>
<feature type="domain" description="PafC HTH" evidence="2">
    <location>
        <begin position="9"/>
        <end position="121"/>
    </location>
</feature>
<dbReference type="EMBL" id="CP009249">
    <property type="protein sequence ID" value="APT92531.1"/>
    <property type="molecule type" value="Genomic_DNA"/>
</dbReference>